<dbReference type="InterPro" id="IPR001451">
    <property type="entry name" value="Hexapep"/>
</dbReference>
<dbReference type="Pfam" id="PF00132">
    <property type="entry name" value="Hexapep"/>
    <property type="match status" value="2"/>
</dbReference>
<evidence type="ECO:0000313" key="10">
    <source>
        <dbReference type="EMBL" id="KAA2212719.1"/>
    </source>
</evidence>
<dbReference type="InterPro" id="IPR011004">
    <property type="entry name" value="Trimer_LpxA-like_sf"/>
</dbReference>
<evidence type="ECO:0000259" key="9">
    <source>
        <dbReference type="Pfam" id="PF13720"/>
    </source>
</evidence>
<dbReference type="NCBIfam" id="TIGR01852">
    <property type="entry name" value="lipid_A_lpxA"/>
    <property type="match status" value="1"/>
</dbReference>
<keyword evidence="3 8" id="KW-0441">Lipid A biosynthesis</keyword>
<dbReference type="PIRSF" id="PIRSF000456">
    <property type="entry name" value="UDP-GlcNAc_acltr"/>
    <property type="match status" value="1"/>
</dbReference>
<evidence type="ECO:0000256" key="1">
    <source>
        <dbReference type="ARBA" id="ARBA00022490"/>
    </source>
</evidence>
<dbReference type="InterPro" id="IPR037157">
    <property type="entry name" value="Acetyltransf_C_sf"/>
</dbReference>
<reference evidence="10 11" key="1">
    <citation type="journal article" date="2015" name="Int. J. Syst. Evol. Microbiol.">
        <title>Roseomonas oryzae sp. nov., isolated from paddy rhizosphere soil.</title>
        <authorList>
            <person name="Ramaprasad E.V."/>
            <person name="Sasikala Ch."/>
            <person name="Ramana Ch.V."/>
        </authorList>
    </citation>
    <scope>NUCLEOTIDE SEQUENCE [LARGE SCALE GENOMIC DNA]</scope>
    <source>
        <strain evidence="10 11">KCTC 42542</strain>
    </source>
</reference>
<dbReference type="CDD" id="cd03351">
    <property type="entry name" value="LbH_UDP-GlcNAc_AT"/>
    <property type="match status" value="1"/>
</dbReference>
<comment type="subcellular location">
    <subcellularLocation>
        <location evidence="8">Cytoplasm</location>
    </subcellularLocation>
</comment>
<dbReference type="InterPro" id="IPR018357">
    <property type="entry name" value="Hexapep_transf_CS"/>
</dbReference>
<dbReference type="PROSITE" id="PS00101">
    <property type="entry name" value="HEXAPEP_TRANSFERASES"/>
    <property type="match status" value="2"/>
</dbReference>
<dbReference type="Gene3D" id="2.160.10.10">
    <property type="entry name" value="Hexapeptide repeat proteins"/>
    <property type="match status" value="1"/>
</dbReference>
<comment type="caution">
    <text evidence="10">The sequence shown here is derived from an EMBL/GenBank/DDBJ whole genome shotgun (WGS) entry which is preliminary data.</text>
</comment>
<keyword evidence="11" id="KW-1185">Reference proteome</keyword>
<name>A0A5B2TEX4_9PROT</name>
<dbReference type="OrthoDB" id="9807278at2"/>
<keyword evidence="5 8" id="KW-0677">Repeat</keyword>
<sequence>MTVPDSRLAAGDGRIHASAEIHPTAIVAAGATIGPDCRIGPFSQVGAAAVLEAGVSVGPHVVIEGHAHLGEGVQLSHGASIGLAPQDLKYKGEPTRTVIGARTMVREHATIHRGSVGGHGITTVGADCLIMVNAHVGHDCTLDHHVILANNVMLGGHVQIADTVFVGGGAALHQFVRIGRQSVIGGMSGVEADVIPFGAVLGNRARLTGLNLIGLKRRGFSRADIHQLRAVYRLLFRGAGVFQHRLAQAEAEYGAQPAVQEILAFIRGDSKRGLCRARRVAPLEEDDAEAQA</sequence>
<organism evidence="10 11">
    <name type="scientific">Teichococcus oryzae</name>
    <dbReference type="NCBI Taxonomy" id="1608942"/>
    <lineage>
        <taxon>Bacteria</taxon>
        <taxon>Pseudomonadati</taxon>
        <taxon>Pseudomonadota</taxon>
        <taxon>Alphaproteobacteria</taxon>
        <taxon>Acetobacterales</taxon>
        <taxon>Roseomonadaceae</taxon>
        <taxon>Roseomonas</taxon>
    </lineage>
</organism>
<dbReference type="SUPFAM" id="SSF51161">
    <property type="entry name" value="Trimeric LpxA-like enzymes"/>
    <property type="match status" value="1"/>
</dbReference>
<dbReference type="UniPathway" id="UPA00359">
    <property type="reaction ID" value="UER00477"/>
</dbReference>
<keyword evidence="6 8" id="KW-0443">Lipid metabolism</keyword>
<proteinExistence type="inferred from homology"/>
<evidence type="ECO:0000256" key="4">
    <source>
        <dbReference type="ARBA" id="ARBA00022679"/>
    </source>
</evidence>
<keyword evidence="2 8" id="KW-0444">Lipid biosynthesis</keyword>
<evidence type="ECO:0000256" key="3">
    <source>
        <dbReference type="ARBA" id="ARBA00022556"/>
    </source>
</evidence>
<dbReference type="Gene3D" id="1.20.1180.10">
    <property type="entry name" value="Udp N-acetylglucosamine O-acyltransferase, C-terminal domain"/>
    <property type="match status" value="1"/>
</dbReference>
<dbReference type="EMBL" id="VUKA01000006">
    <property type="protein sequence ID" value="KAA2212719.1"/>
    <property type="molecule type" value="Genomic_DNA"/>
</dbReference>
<dbReference type="PANTHER" id="PTHR43480:SF1">
    <property type="entry name" value="ACYL-[ACYL-CARRIER-PROTEIN]--UDP-N-ACETYLGLUCOSAMINE O-ACYLTRANSFERASE, MITOCHONDRIAL-RELATED"/>
    <property type="match status" value="1"/>
</dbReference>
<evidence type="ECO:0000256" key="6">
    <source>
        <dbReference type="ARBA" id="ARBA00023098"/>
    </source>
</evidence>
<evidence type="ECO:0000313" key="11">
    <source>
        <dbReference type="Proteomes" id="UP000322110"/>
    </source>
</evidence>
<dbReference type="Proteomes" id="UP000322110">
    <property type="component" value="Unassembled WGS sequence"/>
</dbReference>
<dbReference type="GO" id="GO:0005737">
    <property type="term" value="C:cytoplasm"/>
    <property type="evidence" value="ECO:0007669"/>
    <property type="project" value="UniProtKB-SubCell"/>
</dbReference>
<dbReference type="PANTHER" id="PTHR43480">
    <property type="entry name" value="ACYL-[ACYL-CARRIER-PROTEIN]--UDP-N-ACETYLGLUCOSAMINE O-ACYLTRANSFERASE"/>
    <property type="match status" value="1"/>
</dbReference>
<dbReference type="AlphaFoldDB" id="A0A5B2TEX4"/>
<keyword evidence="7 8" id="KW-0012">Acyltransferase</keyword>
<comment type="pathway">
    <text evidence="8">Glycolipid biosynthesis; lipid IV(A) biosynthesis; lipid IV(A) from (3R)-3-hydroxytetradecanoyl-[acyl-carrier-protein] and UDP-N-acetyl-alpha-D-glucosamine: step 1/6.</text>
</comment>
<comment type="subunit">
    <text evidence="8">Homotrimer.</text>
</comment>
<protein>
    <recommendedName>
        <fullName evidence="8">Acyl-[acyl-carrier-protein]--UDP-N-acetylglucosamine O-acyltransferase</fullName>
        <shortName evidence="8">UDP-N-acetylglucosamine acyltransferase</shortName>
        <ecNumber evidence="8">2.3.1.129</ecNumber>
    </recommendedName>
</protein>
<comment type="similarity">
    <text evidence="8">Belongs to the transferase hexapeptide repeat family. LpxA subfamily.</text>
</comment>
<dbReference type="HAMAP" id="MF_00387">
    <property type="entry name" value="LpxA"/>
    <property type="match status" value="1"/>
</dbReference>
<dbReference type="Pfam" id="PF13720">
    <property type="entry name" value="Acetyltransf_11"/>
    <property type="match status" value="1"/>
</dbReference>
<keyword evidence="1 8" id="KW-0963">Cytoplasm</keyword>
<dbReference type="NCBIfam" id="NF003657">
    <property type="entry name" value="PRK05289.1"/>
    <property type="match status" value="1"/>
</dbReference>
<evidence type="ECO:0000256" key="8">
    <source>
        <dbReference type="HAMAP-Rule" id="MF_00387"/>
    </source>
</evidence>
<dbReference type="GO" id="GO:0008780">
    <property type="term" value="F:acyl-[acyl-carrier-protein]-UDP-N-acetylglucosamine O-acyltransferase activity"/>
    <property type="evidence" value="ECO:0007669"/>
    <property type="project" value="UniProtKB-UniRule"/>
</dbReference>
<comment type="function">
    <text evidence="8">Involved in the biosynthesis of lipid A, a phosphorylated glycolipid that anchors the lipopolysaccharide to the outer membrane of the cell.</text>
</comment>
<evidence type="ECO:0000256" key="7">
    <source>
        <dbReference type="ARBA" id="ARBA00023315"/>
    </source>
</evidence>
<evidence type="ECO:0000256" key="5">
    <source>
        <dbReference type="ARBA" id="ARBA00022737"/>
    </source>
</evidence>
<dbReference type="InterPro" id="IPR029098">
    <property type="entry name" value="Acetyltransf_C"/>
</dbReference>
<dbReference type="EC" id="2.3.1.129" evidence="8"/>
<dbReference type="GO" id="GO:0016020">
    <property type="term" value="C:membrane"/>
    <property type="evidence" value="ECO:0007669"/>
    <property type="project" value="GOC"/>
</dbReference>
<keyword evidence="4 8" id="KW-0808">Transferase</keyword>
<accession>A0A5B2TEX4</accession>
<gene>
    <name evidence="8 10" type="primary">lpxA</name>
    <name evidence="10" type="ORF">F0Q34_13475</name>
</gene>
<evidence type="ECO:0000256" key="2">
    <source>
        <dbReference type="ARBA" id="ARBA00022516"/>
    </source>
</evidence>
<dbReference type="GO" id="GO:0009245">
    <property type="term" value="P:lipid A biosynthetic process"/>
    <property type="evidence" value="ECO:0007669"/>
    <property type="project" value="UniProtKB-UniRule"/>
</dbReference>
<feature type="domain" description="UDP N-acetylglucosamine O-acyltransferase C-terminal" evidence="9">
    <location>
        <begin position="193"/>
        <end position="275"/>
    </location>
</feature>
<dbReference type="InterPro" id="IPR010137">
    <property type="entry name" value="Lipid_A_LpxA"/>
</dbReference>
<comment type="catalytic activity">
    <reaction evidence="8">
        <text>a (3R)-hydroxyacyl-[ACP] + UDP-N-acetyl-alpha-D-glucosamine = a UDP-3-O-[(3R)-3-hydroxyacyl]-N-acetyl-alpha-D-glucosamine + holo-[ACP]</text>
        <dbReference type="Rhea" id="RHEA:67812"/>
        <dbReference type="Rhea" id="RHEA-COMP:9685"/>
        <dbReference type="Rhea" id="RHEA-COMP:9945"/>
        <dbReference type="ChEBI" id="CHEBI:57705"/>
        <dbReference type="ChEBI" id="CHEBI:64479"/>
        <dbReference type="ChEBI" id="CHEBI:78827"/>
        <dbReference type="ChEBI" id="CHEBI:173225"/>
        <dbReference type="EC" id="2.3.1.129"/>
    </reaction>
</comment>